<keyword evidence="1" id="KW-0472">Membrane</keyword>
<feature type="transmembrane region" description="Helical" evidence="1">
    <location>
        <begin position="159"/>
        <end position="178"/>
    </location>
</feature>
<dbReference type="EMBL" id="OZ020104">
    <property type="protein sequence ID" value="CAK9278782.1"/>
    <property type="molecule type" value="Genomic_DNA"/>
</dbReference>
<protein>
    <submittedName>
        <fullName evidence="2">Uncharacterized protein</fullName>
    </submittedName>
</protein>
<proteinExistence type="predicted"/>
<evidence type="ECO:0000313" key="2">
    <source>
        <dbReference type="EMBL" id="CAK9278782.1"/>
    </source>
</evidence>
<organism evidence="2 3">
    <name type="scientific">Sphagnum jensenii</name>
    <dbReference type="NCBI Taxonomy" id="128206"/>
    <lineage>
        <taxon>Eukaryota</taxon>
        <taxon>Viridiplantae</taxon>
        <taxon>Streptophyta</taxon>
        <taxon>Embryophyta</taxon>
        <taxon>Bryophyta</taxon>
        <taxon>Sphagnophytina</taxon>
        <taxon>Sphagnopsida</taxon>
        <taxon>Sphagnales</taxon>
        <taxon>Sphagnaceae</taxon>
        <taxon>Sphagnum</taxon>
    </lineage>
</organism>
<dbReference type="SUPFAM" id="SSF55821">
    <property type="entry name" value="YrdC/RibB"/>
    <property type="match status" value="1"/>
</dbReference>
<keyword evidence="1" id="KW-1133">Transmembrane helix</keyword>
<accession>A0ABP0XI17</accession>
<feature type="transmembrane region" description="Helical" evidence="1">
    <location>
        <begin position="117"/>
        <end position="135"/>
    </location>
</feature>
<name>A0ABP0XI17_9BRYO</name>
<dbReference type="Proteomes" id="UP001497444">
    <property type="component" value="Chromosome 9"/>
</dbReference>
<reference evidence="2" key="1">
    <citation type="submission" date="2024-02" db="EMBL/GenBank/DDBJ databases">
        <authorList>
            <consortium name="ELIXIR-Norway"/>
            <consortium name="Elixir Norway"/>
        </authorList>
    </citation>
    <scope>NUCLEOTIDE SEQUENCE</scope>
</reference>
<evidence type="ECO:0000256" key="1">
    <source>
        <dbReference type="SAM" id="Phobius"/>
    </source>
</evidence>
<sequence>MAKSNHGKDSLELIALPKNTLPSNLEKVYHGTSVGASSPKAVSDSLSPRLKQFPGLKIIASKEASLTSRVLQALRKGRCIAILDSKSREAEIDLLFLVASFSPLSLKTLKTKARRELYIFVAHEVICTFGFPFIGEVRCFMLCKDGDDFGALPPEATKAWALGTNIPFLIGLYIINVFQGGARS</sequence>
<dbReference type="Gene3D" id="3.90.870.10">
    <property type="entry name" value="DHBP synthase"/>
    <property type="match status" value="1"/>
</dbReference>
<evidence type="ECO:0000313" key="3">
    <source>
        <dbReference type="Proteomes" id="UP001497444"/>
    </source>
</evidence>
<gene>
    <name evidence="2" type="ORF">CSSPJE1EN1_LOCUS24260</name>
</gene>
<keyword evidence="3" id="KW-1185">Reference proteome</keyword>
<keyword evidence="1" id="KW-0812">Transmembrane</keyword>
<dbReference type="InterPro" id="IPR017945">
    <property type="entry name" value="DHBP_synth_RibB-like_a/b_dom"/>
</dbReference>